<dbReference type="PANTHER" id="PTHR35550">
    <property type="match status" value="1"/>
</dbReference>
<gene>
    <name evidence="5" type="ORF">PIB30_036311</name>
</gene>
<keyword evidence="1" id="KW-0479">Metal-binding</keyword>
<feature type="domain" description="Non-haem dioxygenase N-terminal" evidence="4">
    <location>
        <begin position="323"/>
        <end position="408"/>
    </location>
</feature>
<evidence type="ECO:0000259" key="4">
    <source>
        <dbReference type="Pfam" id="PF14226"/>
    </source>
</evidence>
<dbReference type="InterPro" id="IPR026992">
    <property type="entry name" value="DIOX_N"/>
</dbReference>
<evidence type="ECO:0000313" key="6">
    <source>
        <dbReference type="Proteomes" id="UP001341840"/>
    </source>
</evidence>
<evidence type="ECO:0000313" key="5">
    <source>
        <dbReference type="EMBL" id="MED6134359.1"/>
    </source>
</evidence>
<dbReference type="PANTHER" id="PTHR35550:SF2">
    <property type="entry name" value="OS05G0401200 PROTEIN"/>
    <property type="match status" value="1"/>
</dbReference>
<dbReference type="Pfam" id="PF14226">
    <property type="entry name" value="DIOX_N"/>
    <property type="match status" value="1"/>
</dbReference>
<keyword evidence="2" id="KW-0408">Iron</keyword>
<comment type="caution">
    <text evidence="5">The sequence shown here is derived from an EMBL/GenBank/DDBJ whole genome shotgun (WGS) entry which is preliminary data.</text>
</comment>
<evidence type="ECO:0000256" key="3">
    <source>
        <dbReference type="SAM" id="MobiDB-lite"/>
    </source>
</evidence>
<dbReference type="Pfam" id="PF11317">
    <property type="entry name" value="DUF3119"/>
    <property type="match status" value="1"/>
</dbReference>
<dbReference type="Gene3D" id="2.60.120.330">
    <property type="entry name" value="B-lactam Antibiotic, Isopenicillin N Synthase, Chain"/>
    <property type="match status" value="1"/>
</dbReference>
<feature type="region of interest" description="Disordered" evidence="3">
    <location>
        <begin position="1"/>
        <end position="27"/>
    </location>
</feature>
<dbReference type="InterPro" id="IPR021467">
    <property type="entry name" value="DUF3119"/>
</dbReference>
<proteinExistence type="predicted"/>
<dbReference type="SUPFAM" id="SSF51197">
    <property type="entry name" value="Clavaminate synthase-like"/>
    <property type="match status" value="1"/>
</dbReference>
<protein>
    <recommendedName>
        <fullName evidence="4">Non-haem dioxygenase N-terminal domain-containing protein</fullName>
    </recommendedName>
</protein>
<feature type="compositionally biased region" description="Polar residues" evidence="3">
    <location>
        <begin position="12"/>
        <end position="23"/>
    </location>
</feature>
<evidence type="ECO:0000256" key="1">
    <source>
        <dbReference type="ARBA" id="ARBA00022723"/>
    </source>
</evidence>
<dbReference type="Proteomes" id="UP001341840">
    <property type="component" value="Unassembled WGS sequence"/>
</dbReference>
<organism evidence="5 6">
    <name type="scientific">Stylosanthes scabra</name>
    <dbReference type="NCBI Taxonomy" id="79078"/>
    <lineage>
        <taxon>Eukaryota</taxon>
        <taxon>Viridiplantae</taxon>
        <taxon>Streptophyta</taxon>
        <taxon>Embryophyta</taxon>
        <taxon>Tracheophyta</taxon>
        <taxon>Spermatophyta</taxon>
        <taxon>Magnoliopsida</taxon>
        <taxon>eudicotyledons</taxon>
        <taxon>Gunneridae</taxon>
        <taxon>Pentapetalae</taxon>
        <taxon>rosids</taxon>
        <taxon>fabids</taxon>
        <taxon>Fabales</taxon>
        <taxon>Fabaceae</taxon>
        <taxon>Papilionoideae</taxon>
        <taxon>50 kb inversion clade</taxon>
        <taxon>dalbergioids sensu lato</taxon>
        <taxon>Dalbergieae</taxon>
        <taxon>Pterocarpus clade</taxon>
        <taxon>Stylosanthes</taxon>
    </lineage>
</organism>
<dbReference type="InterPro" id="IPR027443">
    <property type="entry name" value="IPNS-like_sf"/>
</dbReference>
<name>A0ABU6SE21_9FABA</name>
<reference evidence="5 6" key="1">
    <citation type="journal article" date="2023" name="Plants (Basel)">
        <title>Bridging the Gap: Combining Genomics and Transcriptomics Approaches to Understand Stylosanthes scabra, an Orphan Legume from the Brazilian Caatinga.</title>
        <authorList>
            <person name="Ferreira-Neto J.R.C."/>
            <person name="da Silva M.D."/>
            <person name="Binneck E."/>
            <person name="de Melo N.F."/>
            <person name="da Silva R.H."/>
            <person name="de Melo A.L.T.M."/>
            <person name="Pandolfi V."/>
            <person name="Bustamante F.O."/>
            <person name="Brasileiro-Vidal A.C."/>
            <person name="Benko-Iseppon A.M."/>
        </authorList>
    </citation>
    <scope>NUCLEOTIDE SEQUENCE [LARGE SCALE GENOMIC DNA]</scope>
    <source>
        <tissue evidence="5">Leaves</tissue>
    </source>
</reference>
<sequence length="459" mass="51486">MPNLPYVGPRSTHGQNPPQNSHKGPTISIIRSTRDPDHIYTDLVRIYLLNNRSHHGYIKRRSALLQPSSLAPPVTPEVPKPLKLGRRVKSRTRETVIPEPDYRIPIVLLGIASGLAYTENLVAAVPVGLLGILLLVQTTRVKFVFDDEALEIRIGDQLEELGENVFVGGKNRWKYSTFVNWAYNGHNTYYAEENHEAAKKSLEKAAEHVRCVEEDLTKARGFLCNCAVCSGGCEWTSFVHMEAVLAILLATFTGFRAMMFVACVVSEISNWSRTSSVGGELNQELEEEGVAAKDLETQRLIKMALSSCEAHILNSYSASDDEIPTVDYSLLFSDDPAQRSVALEFLRHACEEFGFFYLVNHTIPETVLDGILKEISNYFDPITLNERKVYRKKGALDTIRWDQNFTSDENREYLKLFSHPQFHAPSNASAFSKIVEKYSEEMRKVVGGLAKAISNTLGV</sequence>
<evidence type="ECO:0000256" key="2">
    <source>
        <dbReference type="ARBA" id="ARBA00023004"/>
    </source>
</evidence>
<keyword evidence="6" id="KW-1185">Reference proteome</keyword>
<accession>A0ABU6SE21</accession>
<dbReference type="EMBL" id="JASCZI010060592">
    <property type="protein sequence ID" value="MED6134359.1"/>
    <property type="molecule type" value="Genomic_DNA"/>
</dbReference>